<proteinExistence type="predicted"/>
<gene>
    <name evidence="2" type="ORF">CBYS24578_00005319</name>
</gene>
<evidence type="ECO:0000313" key="2">
    <source>
        <dbReference type="EMBL" id="CAG9989669.1"/>
    </source>
</evidence>
<dbReference type="PANTHER" id="PTHR35408">
    <property type="entry name" value="CHROMOSOME 15, WHOLE GENOME SHOTGUN SEQUENCE"/>
    <property type="match status" value="1"/>
</dbReference>
<evidence type="ECO:0000259" key="1">
    <source>
        <dbReference type="Pfam" id="PF25550"/>
    </source>
</evidence>
<dbReference type="Pfam" id="PF25550">
    <property type="entry name" value="DUF7928"/>
    <property type="match status" value="2"/>
</dbReference>
<name>A0A9N9Y6H9_9HYPO</name>
<dbReference type="Proteomes" id="UP000754883">
    <property type="component" value="Unassembled WGS sequence"/>
</dbReference>
<reference evidence="2 3" key="2">
    <citation type="submission" date="2021-10" db="EMBL/GenBank/DDBJ databases">
        <authorList>
            <person name="Piombo E."/>
        </authorList>
    </citation>
    <scope>NUCLEOTIDE SEQUENCE [LARGE SCALE GENOMIC DNA]</scope>
</reference>
<feature type="domain" description="DUF7928" evidence="1">
    <location>
        <begin position="6"/>
        <end position="66"/>
    </location>
</feature>
<dbReference type="AlphaFoldDB" id="A0A9N9Y6H9"/>
<protein>
    <recommendedName>
        <fullName evidence="1">DUF7928 domain-containing protein</fullName>
    </recommendedName>
</protein>
<organism evidence="2 3">
    <name type="scientific">Clonostachys byssicola</name>
    <dbReference type="NCBI Taxonomy" id="160290"/>
    <lineage>
        <taxon>Eukaryota</taxon>
        <taxon>Fungi</taxon>
        <taxon>Dikarya</taxon>
        <taxon>Ascomycota</taxon>
        <taxon>Pezizomycotina</taxon>
        <taxon>Sordariomycetes</taxon>
        <taxon>Hypocreomycetidae</taxon>
        <taxon>Hypocreales</taxon>
        <taxon>Bionectriaceae</taxon>
        <taxon>Clonostachys</taxon>
    </lineage>
</organism>
<evidence type="ECO:0000313" key="3">
    <source>
        <dbReference type="Proteomes" id="UP000754883"/>
    </source>
</evidence>
<dbReference type="PANTHER" id="PTHR35408:SF3">
    <property type="entry name" value="GLYCOSYLTRANSFERASE 2-LIKE DOMAIN-CONTAINING PROTEIN"/>
    <property type="match status" value="1"/>
</dbReference>
<dbReference type="EMBL" id="CABFNO020001467">
    <property type="protein sequence ID" value="CAG9989669.1"/>
    <property type="molecule type" value="Genomic_DNA"/>
</dbReference>
<dbReference type="OrthoDB" id="5144175at2759"/>
<reference evidence="3" key="1">
    <citation type="submission" date="2019-06" db="EMBL/GenBank/DDBJ databases">
        <authorList>
            <person name="Broberg M."/>
        </authorList>
    </citation>
    <scope>NUCLEOTIDE SEQUENCE [LARGE SCALE GENOMIC DNA]</scope>
</reference>
<accession>A0A9N9Y6H9</accession>
<sequence>MDDIKPELLVKYLYQQQCSKLWIGSGAAEDKEGVILHKKEGQYFACPEQLAESSFAKAAAALKAEVGRKGISHSDLGLTIADPSSQCVMTVNSHIIRTFLQGFTGPEVPLDNGCRAQVLPTIEDLAHATRQNFAAFVASEGLLVVWDKDALNILSRASKIETHLTDLIWKSDGNEDEADE</sequence>
<comment type="caution">
    <text evidence="2">The sequence shown here is derived from an EMBL/GenBank/DDBJ whole genome shotgun (WGS) entry which is preliminary data.</text>
</comment>
<feature type="domain" description="DUF7928" evidence="1">
    <location>
        <begin position="85"/>
        <end position="178"/>
    </location>
</feature>
<keyword evidence="3" id="KW-1185">Reference proteome</keyword>
<dbReference type="InterPro" id="IPR057688">
    <property type="entry name" value="DUF7928"/>
</dbReference>